<keyword evidence="3" id="KW-1185">Reference proteome</keyword>
<name>A0A8K0L8S4_9PEZI</name>
<dbReference type="AlphaFoldDB" id="A0A8K0L8S4"/>
<dbReference type="InterPro" id="IPR056632">
    <property type="entry name" value="DUF7730"/>
</dbReference>
<feature type="domain" description="DUF7730" evidence="1">
    <location>
        <begin position="9"/>
        <end position="193"/>
    </location>
</feature>
<accession>A0A8K0L8S4</accession>
<dbReference type="EMBL" id="JAESVG020000001">
    <property type="protein sequence ID" value="KAG8632066.1"/>
    <property type="molecule type" value="Genomic_DNA"/>
</dbReference>
<protein>
    <recommendedName>
        <fullName evidence="1">DUF7730 domain-containing protein</fullName>
    </recommendedName>
</protein>
<dbReference type="Proteomes" id="UP000809789">
    <property type="component" value="Unassembled WGS sequence"/>
</dbReference>
<dbReference type="InterPro" id="IPR038883">
    <property type="entry name" value="AN11006-like"/>
</dbReference>
<gene>
    <name evidence="2" type="ORF">KVT40_001206</name>
</gene>
<reference evidence="2" key="1">
    <citation type="submission" date="2021-07" db="EMBL/GenBank/DDBJ databases">
        <title>Elsinoe batatas strain:CRI-CJ2 Genome sequencing and assembly.</title>
        <authorList>
            <person name="Huang L."/>
        </authorList>
    </citation>
    <scope>NUCLEOTIDE SEQUENCE</scope>
    <source>
        <strain evidence="2">CRI-CJ2</strain>
    </source>
</reference>
<comment type="caution">
    <text evidence="2">The sequence shown here is derived from an EMBL/GenBank/DDBJ whole genome shotgun (WGS) entry which is preliminary data.</text>
</comment>
<dbReference type="OrthoDB" id="5420711at2759"/>
<evidence type="ECO:0000313" key="2">
    <source>
        <dbReference type="EMBL" id="KAG8632066.1"/>
    </source>
</evidence>
<proteinExistence type="predicted"/>
<dbReference type="Pfam" id="PF24864">
    <property type="entry name" value="DUF7730"/>
    <property type="match status" value="1"/>
</dbReference>
<evidence type="ECO:0000313" key="3">
    <source>
        <dbReference type="Proteomes" id="UP000809789"/>
    </source>
</evidence>
<dbReference type="PANTHER" id="PTHR42085">
    <property type="entry name" value="F-BOX DOMAIN-CONTAINING PROTEIN"/>
    <property type="match status" value="1"/>
</dbReference>
<organism evidence="2 3">
    <name type="scientific">Elsinoe batatas</name>
    <dbReference type="NCBI Taxonomy" id="2601811"/>
    <lineage>
        <taxon>Eukaryota</taxon>
        <taxon>Fungi</taxon>
        <taxon>Dikarya</taxon>
        <taxon>Ascomycota</taxon>
        <taxon>Pezizomycotina</taxon>
        <taxon>Dothideomycetes</taxon>
        <taxon>Dothideomycetidae</taxon>
        <taxon>Myriangiales</taxon>
        <taxon>Elsinoaceae</taxon>
        <taxon>Elsinoe</taxon>
    </lineage>
</organism>
<evidence type="ECO:0000259" key="1">
    <source>
        <dbReference type="Pfam" id="PF24864"/>
    </source>
</evidence>
<sequence length="289" mass="32818">MPLIDDSISSLLRLPLELRLQIYSYLLPSQSEKQSFECHWSITKAGISQCDAPHRSVSVLHIRTMEPKYFCTLSPKLSHRYLVRDFRGRAAYTTFELSPRPSLHPNILATSRALHAETAPLLYSHPIFDFETCVEAVVPFFSSLRPETRDVIRNVRVTKTPQCYDKEFDRAEWDAAMEGLATIDLERLELVVIAGKPARMPGVRGVVEGQEEEIKPYDDEEWPGLMEAEGFEWVRGLVSIKGLKEVRIIKAEGHAPPAVSKGLERWVRFSASVEGSFARYLQKKMVGEA</sequence>
<dbReference type="PANTHER" id="PTHR42085:SF2">
    <property type="entry name" value="F-BOX DOMAIN-CONTAINING PROTEIN"/>
    <property type="match status" value="1"/>
</dbReference>